<sequence length="280" mass="31319">MEYIHVQPNITLRCFIRSGEPDAPQLLFLHGFASSGFRFTEGIFNFLPQNWTLAAFDFPGFGGSAPLAGHTTLDCFRDIALALCDKLNYKSPFIFGMSMGGTVAIKVADKMPERFSGLILQGAGTWGIDRFIPSFSLFTYFLSMRARAFPTLATWEKNIWLPRMLEAWFGKDERRAQYIAASSVITLLDCSTDIARLNIIPLLARLRLSTFVIDGADKIYPGIHTPRELSYIIPQQYFAGSALVPNASHLVTFQNPLAAAEAVRTFVERKIQLVHSKNII</sequence>
<dbReference type="InterPro" id="IPR029058">
    <property type="entry name" value="AB_hydrolase_fold"/>
</dbReference>
<dbReference type="PRINTS" id="PR00111">
    <property type="entry name" value="ABHYDROLASE"/>
</dbReference>
<name>A0A1G2HF44_9BACT</name>
<dbReference type="GO" id="GO:0016020">
    <property type="term" value="C:membrane"/>
    <property type="evidence" value="ECO:0007669"/>
    <property type="project" value="TreeGrafter"/>
</dbReference>
<evidence type="ECO:0000313" key="3">
    <source>
        <dbReference type="Proteomes" id="UP000179153"/>
    </source>
</evidence>
<dbReference type="PANTHER" id="PTHR43798:SF33">
    <property type="entry name" value="HYDROLASE, PUTATIVE (AFU_ORTHOLOGUE AFUA_2G14860)-RELATED"/>
    <property type="match status" value="1"/>
</dbReference>
<dbReference type="EMBL" id="MHOI01000029">
    <property type="protein sequence ID" value="OGZ61106.1"/>
    <property type="molecule type" value="Genomic_DNA"/>
</dbReference>
<dbReference type="Gene3D" id="3.40.50.1820">
    <property type="entry name" value="alpha/beta hydrolase"/>
    <property type="match status" value="1"/>
</dbReference>
<dbReference type="AlphaFoldDB" id="A0A1G2HF44"/>
<dbReference type="InterPro" id="IPR050266">
    <property type="entry name" value="AB_hydrolase_sf"/>
</dbReference>
<evidence type="ECO:0000259" key="1">
    <source>
        <dbReference type="Pfam" id="PF12697"/>
    </source>
</evidence>
<protein>
    <recommendedName>
        <fullName evidence="1">AB hydrolase-1 domain-containing protein</fullName>
    </recommendedName>
</protein>
<comment type="caution">
    <text evidence="2">The sequence shown here is derived from an EMBL/GenBank/DDBJ whole genome shotgun (WGS) entry which is preliminary data.</text>
</comment>
<reference evidence="2 3" key="1">
    <citation type="journal article" date="2016" name="Nat. Commun.">
        <title>Thousands of microbial genomes shed light on interconnected biogeochemical processes in an aquifer system.</title>
        <authorList>
            <person name="Anantharaman K."/>
            <person name="Brown C.T."/>
            <person name="Hug L.A."/>
            <person name="Sharon I."/>
            <person name="Castelle C.J."/>
            <person name="Probst A.J."/>
            <person name="Thomas B.C."/>
            <person name="Singh A."/>
            <person name="Wilkins M.J."/>
            <person name="Karaoz U."/>
            <person name="Brodie E.L."/>
            <person name="Williams K.H."/>
            <person name="Hubbard S.S."/>
            <person name="Banfield J.F."/>
        </authorList>
    </citation>
    <scope>NUCLEOTIDE SEQUENCE [LARGE SCALE GENOMIC DNA]</scope>
</reference>
<feature type="domain" description="AB hydrolase-1" evidence="1">
    <location>
        <begin position="26"/>
        <end position="261"/>
    </location>
</feature>
<proteinExistence type="predicted"/>
<dbReference type="InterPro" id="IPR000073">
    <property type="entry name" value="AB_hydrolase_1"/>
</dbReference>
<dbReference type="Pfam" id="PF12697">
    <property type="entry name" value="Abhydrolase_6"/>
    <property type="match status" value="1"/>
</dbReference>
<dbReference type="STRING" id="1802163.A2932_01130"/>
<organism evidence="2 3">
    <name type="scientific">Candidatus Spechtbacteria bacterium RIFCSPLOWO2_01_FULL_46_10</name>
    <dbReference type="NCBI Taxonomy" id="1802163"/>
    <lineage>
        <taxon>Bacteria</taxon>
        <taxon>Candidatus Spechtiibacteriota</taxon>
    </lineage>
</organism>
<accession>A0A1G2HF44</accession>
<gene>
    <name evidence="2" type="ORF">A2932_01130</name>
</gene>
<dbReference type="PANTHER" id="PTHR43798">
    <property type="entry name" value="MONOACYLGLYCEROL LIPASE"/>
    <property type="match status" value="1"/>
</dbReference>
<dbReference type="SUPFAM" id="SSF53474">
    <property type="entry name" value="alpha/beta-Hydrolases"/>
    <property type="match status" value="1"/>
</dbReference>
<dbReference type="Proteomes" id="UP000179153">
    <property type="component" value="Unassembled WGS sequence"/>
</dbReference>
<evidence type="ECO:0000313" key="2">
    <source>
        <dbReference type="EMBL" id="OGZ61106.1"/>
    </source>
</evidence>